<dbReference type="EMBL" id="GG693859">
    <property type="protein sequence ID" value="EES53557.1"/>
    <property type="molecule type" value="Genomic_DNA"/>
</dbReference>
<evidence type="ECO:0000256" key="7">
    <source>
        <dbReference type="RuleBase" id="RU000492"/>
    </source>
</evidence>
<sequence>MSFETLGLNPDLLRALSDLKHESPTPIQKQTIPPIIEGRDVLGVAQTGSGKTGGFLLPSLHRNKRAQGNRTRHQILVLSPTRELAGQIERSAREYGKYLRSRTVLLVGGTDMRRQIDFLRRPWDLVIATPGRLIDHMQRGTINLSHVHTVVLDEADRMLDMGFLPDVETILKALHPERQTLLFTATLPARIQMLTKTYQKDPVLIRLETASAPPVSIDQEVVAISHGAQKWGLLKTILTEPQTTEGQTLIFTRTKRGAEDLANQLLAEGFPSDALHGDKSQSQRNRVLSKFRAGQTRILVATDVAARGLDIDTVTCVINYDLPQSPEDYVHRIGRTGRAGRSGRAISFCHPADRNLLRDIERLLGSSVPVSPLSPPPQPKGDRPFRSSGPRSSGGPRPGGFRGERTFRSDAPGEGRPGFRQGGRTDRPAGGSGRSEWRRDKPAGHGPRHTSSVHRSSNADRPSRTSPVPSEA</sequence>
<evidence type="ECO:0000313" key="12">
    <source>
        <dbReference type="EMBL" id="EES53557.1"/>
    </source>
</evidence>
<accession>C6HUU6</accession>
<dbReference type="PROSITE" id="PS00039">
    <property type="entry name" value="DEAD_ATP_HELICASE"/>
    <property type="match status" value="1"/>
</dbReference>
<organism evidence="12 13">
    <name type="scientific">Leptospirillum ferrodiazotrophum</name>
    <dbReference type="NCBI Taxonomy" id="412449"/>
    <lineage>
        <taxon>Bacteria</taxon>
        <taxon>Pseudomonadati</taxon>
        <taxon>Nitrospirota</taxon>
        <taxon>Nitrospiria</taxon>
        <taxon>Nitrospirales</taxon>
        <taxon>Nitrospiraceae</taxon>
        <taxon>Leptospirillum</taxon>
    </lineage>
</organism>
<feature type="region of interest" description="Disordered" evidence="8">
    <location>
        <begin position="367"/>
        <end position="472"/>
    </location>
</feature>
<evidence type="ECO:0000259" key="11">
    <source>
        <dbReference type="PROSITE" id="PS51195"/>
    </source>
</evidence>
<dbReference type="PANTHER" id="PTHR47959:SF13">
    <property type="entry name" value="ATP-DEPENDENT RNA HELICASE RHLE"/>
    <property type="match status" value="1"/>
</dbReference>
<reference evidence="12 13" key="1">
    <citation type="journal article" date="2009" name="Appl. Environ. Microbiol.">
        <title>Community genomic and proteomic analyses of chemoautotrophic iron-oxidizing "Leptospirillum rubarum" (Group II) and "Leptospirillum ferrodiazotrophum" (Group III) bacteria in acid mine drainage biofilms.</title>
        <authorList>
            <person name="Goltsman D.S."/>
            <person name="Denef V.J."/>
            <person name="Singer S.W."/>
            <person name="VerBerkmoes N.C."/>
            <person name="Lefsrud M."/>
            <person name="Mueller R.S."/>
            <person name="Dick G.J."/>
            <person name="Sun C.L."/>
            <person name="Wheeler K.E."/>
            <person name="Zemla A."/>
            <person name="Baker B.J."/>
            <person name="Hauser L."/>
            <person name="Land M."/>
            <person name="Shah M.B."/>
            <person name="Thelen M.P."/>
            <person name="Hettich R.L."/>
            <person name="Banfield J.F."/>
        </authorList>
    </citation>
    <scope>NUCLEOTIDE SEQUENCE [LARGE SCALE GENOMIC DNA]</scope>
</reference>
<dbReference type="Gene3D" id="3.40.50.300">
    <property type="entry name" value="P-loop containing nucleotide triphosphate hydrolases"/>
    <property type="match status" value="2"/>
</dbReference>
<dbReference type="PROSITE" id="PS51195">
    <property type="entry name" value="Q_MOTIF"/>
    <property type="match status" value="1"/>
</dbReference>
<evidence type="ECO:0000256" key="2">
    <source>
        <dbReference type="ARBA" id="ARBA00022801"/>
    </source>
</evidence>
<dbReference type="AlphaFoldDB" id="C6HUU6"/>
<dbReference type="InterPro" id="IPR014001">
    <property type="entry name" value="Helicase_ATP-bd"/>
</dbReference>
<gene>
    <name evidence="12" type="ORF">UBAL3_74420014</name>
</gene>
<dbReference type="GO" id="GO:0016787">
    <property type="term" value="F:hydrolase activity"/>
    <property type="evidence" value="ECO:0007669"/>
    <property type="project" value="UniProtKB-KW"/>
</dbReference>
<feature type="domain" description="Helicase ATP-binding" evidence="9">
    <location>
        <begin position="32"/>
        <end position="205"/>
    </location>
</feature>
<dbReference type="SMART" id="SM00490">
    <property type="entry name" value="HELICc"/>
    <property type="match status" value="1"/>
</dbReference>
<dbReference type="SMART" id="SM00487">
    <property type="entry name" value="DEXDc"/>
    <property type="match status" value="1"/>
</dbReference>
<dbReference type="Pfam" id="PF00271">
    <property type="entry name" value="Helicase_C"/>
    <property type="match status" value="1"/>
</dbReference>
<keyword evidence="13" id="KW-1185">Reference proteome</keyword>
<evidence type="ECO:0000313" key="13">
    <source>
        <dbReference type="Proteomes" id="UP000009374"/>
    </source>
</evidence>
<dbReference type="PANTHER" id="PTHR47959">
    <property type="entry name" value="ATP-DEPENDENT RNA HELICASE RHLE-RELATED"/>
    <property type="match status" value="1"/>
</dbReference>
<dbReference type="InterPro" id="IPR050079">
    <property type="entry name" value="DEAD_box_RNA_helicase"/>
</dbReference>
<dbReference type="InterPro" id="IPR011545">
    <property type="entry name" value="DEAD/DEAH_box_helicase_dom"/>
</dbReference>
<name>C6HUU6_9BACT</name>
<evidence type="ECO:0000256" key="3">
    <source>
        <dbReference type="ARBA" id="ARBA00022806"/>
    </source>
</evidence>
<keyword evidence="3 7" id="KW-0347">Helicase</keyword>
<dbReference type="PROSITE" id="PS51194">
    <property type="entry name" value="HELICASE_CTER"/>
    <property type="match status" value="1"/>
</dbReference>
<proteinExistence type="inferred from homology"/>
<comment type="similarity">
    <text evidence="5 7">Belongs to the DEAD box helicase family.</text>
</comment>
<keyword evidence="2 7" id="KW-0378">Hydrolase</keyword>
<dbReference type="PROSITE" id="PS51192">
    <property type="entry name" value="HELICASE_ATP_BIND_1"/>
    <property type="match status" value="1"/>
</dbReference>
<feature type="short sequence motif" description="Q motif" evidence="6">
    <location>
        <begin position="1"/>
        <end position="29"/>
    </location>
</feature>
<dbReference type="SUPFAM" id="SSF52540">
    <property type="entry name" value="P-loop containing nucleoside triphosphate hydrolases"/>
    <property type="match status" value="1"/>
</dbReference>
<dbReference type="InterPro" id="IPR000629">
    <property type="entry name" value="RNA-helicase_DEAD-box_CS"/>
</dbReference>
<evidence type="ECO:0000259" key="9">
    <source>
        <dbReference type="PROSITE" id="PS51192"/>
    </source>
</evidence>
<evidence type="ECO:0000256" key="5">
    <source>
        <dbReference type="ARBA" id="ARBA00038437"/>
    </source>
</evidence>
<dbReference type="Pfam" id="PF00270">
    <property type="entry name" value="DEAD"/>
    <property type="match status" value="1"/>
</dbReference>
<dbReference type="InterPro" id="IPR027417">
    <property type="entry name" value="P-loop_NTPase"/>
</dbReference>
<dbReference type="Proteomes" id="UP000009374">
    <property type="component" value="Unassembled WGS sequence"/>
</dbReference>
<evidence type="ECO:0000259" key="10">
    <source>
        <dbReference type="PROSITE" id="PS51194"/>
    </source>
</evidence>
<keyword evidence="1 7" id="KW-0547">Nucleotide-binding</keyword>
<feature type="domain" description="DEAD-box RNA helicase Q" evidence="11">
    <location>
        <begin position="1"/>
        <end position="29"/>
    </location>
</feature>
<dbReference type="CDD" id="cd18787">
    <property type="entry name" value="SF2_C_DEAD"/>
    <property type="match status" value="1"/>
</dbReference>
<dbReference type="GO" id="GO:0005524">
    <property type="term" value="F:ATP binding"/>
    <property type="evidence" value="ECO:0007669"/>
    <property type="project" value="UniProtKB-KW"/>
</dbReference>
<feature type="compositionally biased region" description="Low complexity" evidence="8">
    <location>
        <begin position="386"/>
        <end position="395"/>
    </location>
</feature>
<evidence type="ECO:0000256" key="1">
    <source>
        <dbReference type="ARBA" id="ARBA00022741"/>
    </source>
</evidence>
<evidence type="ECO:0000256" key="8">
    <source>
        <dbReference type="SAM" id="MobiDB-lite"/>
    </source>
</evidence>
<dbReference type="GO" id="GO:0003724">
    <property type="term" value="F:RNA helicase activity"/>
    <property type="evidence" value="ECO:0007669"/>
    <property type="project" value="InterPro"/>
</dbReference>
<evidence type="ECO:0000256" key="6">
    <source>
        <dbReference type="PROSITE-ProRule" id="PRU00552"/>
    </source>
</evidence>
<feature type="domain" description="Helicase C-terminal" evidence="10">
    <location>
        <begin position="233"/>
        <end position="381"/>
    </location>
</feature>
<dbReference type="CDD" id="cd00268">
    <property type="entry name" value="DEADc"/>
    <property type="match status" value="1"/>
</dbReference>
<dbReference type="GO" id="GO:0003676">
    <property type="term" value="F:nucleic acid binding"/>
    <property type="evidence" value="ECO:0007669"/>
    <property type="project" value="InterPro"/>
</dbReference>
<evidence type="ECO:0000256" key="4">
    <source>
        <dbReference type="ARBA" id="ARBA00022840"/>
    </source>
</evidence>
<feature type="compositionally biased region" description="Basic and acidic residues" evidence="8">
    <location>
        <begin position="402"/>
        <end position="413"/>
    </location>
</feature>
<dbReference type="InterPro" id="IPR001650">
    <property type="entry name" value="Helicase_C-like"/>
</dbReference>
<dbReference type="InterPro" id="IPR044742">
    <property type="entry name" value="DEAD/DEAH_RhlB"/>
</dbReference>
<keyword evidence="4 7" id="KW-0067">ATP-binding</keyword>
<dbReference type="InterPro" id="IPR014014">
    <property type="entry name" value="RNA_helicase_DEAD_Q_motif"/>
</dbReference>
<dbReference type="GO" id="GO:0005829">
    <property type="term" value="C:cytosol"/>
    <property type="evidence" value="ECO:0007669"/>
    <property type="project" value="TreeGrafter"/>
</dbReference>
<protein>
    <submittedName>
        <fullName evidence="12">Putative ATP-dependent helicase</fullName>
    </submittedName>
</protein>